<feature type="transmembrane region" description="Helical" evidence="2">
    <location>
        <begin position="101"/>
        <end position="121"/>
    </location>
</feature>
<gene>
    <name evidence="3" type="ORF">CYCCA115_LOCUS9408</name>
</gene>
<feature type="compositionally biased region" description="Polar residues" evidence="1">
    <location>
        <begin position="11"/>
        <end position="22"/>
    </location>
</feature>
<sequence length="455" mass="53511">MAQPRKLVRPRSNNRIYQQETSHAAVGGDEHDNDSKSKSTSNSNSNSNSTHQHHIKSGNLDVDDKKGKKHEFFFSKHEDKVDRWLEILFRAMRNRQLQRKVLLLAIGIFLFLQIRITIIRYRRRHPIRRVMYADPDLTLEQQQQAAAAIASSSSSFSLSSWLRGSTAATKEEEKLKLKRQNTKPDVCFVTSSYAKDNSNMDNLVRVTNGSPYLRFYIFTNLQDSQWNTPGWEKIITNFTYRRKITHSRYGKFLGWKYPQLQECRAVVYMDSCIRPTQRQSIWRKLASKLESNEVGLMQNLNPKNRSGIFGEFLAIQKSQKDMTTNIVNSLRWMVNQPDFDENIPIYWNEQFAYSPKSKIYQRLSQDFWDRYSKEEDSWRDQPLWAFMMHRHNVTPMSWPEEEVLWGRSRVDYGHNAHEYYSENDVLADWIYAPETEPPIASVLGMEKDASTEGFF</sequence>
<keyword evidence="2" id="KW-0812">Transmembrane</keyword>
<keyword evidence="2" id="KW-0472">Membrane</keyword>
<keyword evidence="4" id="KW-1185">Reference proteome</keyword>
<evidence type="ECO:0000313" key="3">
    <source>
        <dbReference type="EMBL" id="CAJ1945264.1"/>
    </source>
</evidence>
<reference evidence="3" key="1">
    <citation type="submission" date="2023-08" db="EMBL/GenBank/DDBJ databases">
        <authorList>
            <person name="Audoor S."/>
            <person name="Bilcke G."/>
        </authorList>
    </citation>
    <scope>NUCLEOTIDE SEQUENCE</scope>
</reference>
<dbReference type="EMBL" id="CAKOGP040001335">
    <property type="protein sequence ID" value="CAJ1945264.1"/>
    <property type="molecule type" value="Genomic_DNA"/>
</dbReference>
<proteinExistence type="predicted"/>
<comment type="caution">
    <text evidence="3">The sequence shown here is derived from an EMBL/GenBank/DDBJ whole genome shotgun (WGS) entry which is preliminary data.</text>
</comment>
<feature type="compositionally biased region" description="Low complexity" evidence="1">
    <location>
        <begin position="38"/>
        <end position="50"/>
    </location>
</feature>
<accession>A0AAD2FMA5</accession>
<name>A0AAD2FMA5_9STRA</name>
<organism evidence="3 4">
    <name type="scientific">Cylindrotheca closterium</name>
    <dbReference type="NCBI Taxonomy" id="2856"/>
    <lineage>
        <taxon>Eukaryota</taxon>
        <taxon>Sar</taxon>
        <taxon>Stramenopiles</taxon>
        <taxon>Ochrophyta</taxon>
        <taxon>Bacillariophyta</taxon>
        <taxon>Bacillariophyceae</taxon>
        <taxon>Bacillariophycidae</taxon>
        <taxon>Bacillariales</taxon>
        <taxon>Bacillariaceae</taxon>
        <taxon>Cylindrotheca</taxon>
    </lineage>
</organism>
<evidence type="ECO:0000256" key="2">
    <source>
        <dbReference type="SAM" id="Phobius"/>
    </source>
</evidence>
<feature type="compositionally biased region" description="Basic and acidic residues" evidence="1">
    <location>
        <begin position="28"/>
        <end position="37"/>
    </location>
</feature>
<evidence type="ECO:0000313" key="4">
    <source>
        <dbReference type="Proteomes" id="UP001295423"/>
    </source>
</evidence>
<protein>
    <submittedName>
        <fullName evidence="3">Uncharacterized protein</fullName>
    </submittedName>
</protein>
<evidence type="ECO:0000256" key="1">
    <source>
        <dbReference type="SAM" id="MobiDB-lite"/>
    </source>
</evidence>
<dbReference type="Proteomes" id="UP001295423">
    <property type="component" value="Unassembled WGS sequence"/>
</dbReference>
<feature type="region of interest" description="Disordered" evidence="1">
    <location>
        <begin position="1"/>
        <end position="63"/>
    </location>
</feature>
<keyword evidence="2" id="KW-1133">Transmembrane helix</keyword>
<dbReference type="AlphaFoldDB" id="A0AAD2FMA5"/>